<evidence type="ECO:0000313" key="3">
    <source>
        <dbReference type="Proteomes" id="UP000542674"/>
    </source>
</evidence>
<dbReference type="PROSITE" id="PS50937">
    <property type="entry name" value="HTH_MERR_2"/>
    <property type="match status" value="1"/>
</dbReference>
<dbReference type="Gene3D" id="1.10.1660.10">
    <property type="match status" value="1"/>
</dbReference>
<dbReference type="InterPro" id="IPR009061">
    <property type="entry name" value="DNA-bd_dom_put_sf"/>
</dbReference>
<sequence>MRASCPMIDEYDEPLSHDGRVDAWVPVWTAGQVAARLGVTESTLRSWHRRYGLEPRAKGSGAHRRYSHDDVTLLGRLRELVDGGMRPSVAAGLLNEMPVLREVQQSVVEAAKRLDTSTCVEVLTRTLHRWGVVRTWDRVCRPSLTSIERAQATDPDRVDEEHALSWSVTTALHRVRQPWAQARVLLACAPGEHHSLPVEALAAALAESDVPARVLGAAMPQAALVRAVTSTRPQAVLLWSHRPDLAHHRAAEAVAAAGPRLVVAGPGWGVPHPGWVHPGSLSSAVMVLGEAHRTTDSPRPVPRG</sequence>
<dbReference type="InterPro" id="IPR000551">
    <property type="entry name" value="MerR-type_HTH_dom"/>
</dbReference>
<dbReference type="Proteomes" id="UP000542674">
    <property type="component" value="Unassembled WGS sequence"/>
</dbReference>
<keyword evidence="3" id="KW-1185">Reference proteome</keyword>
<dbReference type="GO" id="GO:0006355">
    <property type="term" value="P:regulation of DNA-templated transcription"/>
    <property type="evidence" value="ECO:0007669"/>
    <property type="project" value="InterPro"/>
</dbReference>
<reference evidence="2 3" key="1">
    <citation type="submission" date="2020-08" db="EMBL/GenBank/DDBJ databases">
        <title>Sequencing the genomes of 1000 actinobacteria strains.</title>
        <authorList>
            <person name="Klenk H.-P."/>
        </authorList>
    </citation>
    <scope>NUCLEOTIDE SEQUENCE [LARGE SCALE GENOMIC DNA]</scope>
    <source>
        <strain evidence="2 3">DSM 45084</strain>
    </source>
</reference>
<dbReference type="SUPFAM" id="SSF52242">
    <property type="entry name" value="Cobalamin (vitamin B12)-binding domain"/>
    <property type="match status" value="1"/>
</dbReference>
<dbReference type="Gene3D" id="1.10.1240.10">
    <property type="entry name" value="Methionine synthase domain"/>
    <property type="match status" value="1"/>
</dbReference>
<organism evidence="2 3">
    <name type="scientific">Saccharothrix violaceirubra</name>
    <dbReference type="NCBI Taxonomy" id="413306"/>
    <lineage>
        <taxon>Bacteria</taxon>
        <taxon>Bacillati</taxon>
        <taxon>Actinomycetota</taxon>
        <taxon>Actinomycetes</taxon>
        <taxon>Pseudonocardiales</taxon>
        <taxon>Pseudonocardiaceae</taxon>
        <taxon>Saccharothrix</taxon>
    </lineage>
</organism>
<dbReference type="GO" id="GO:0031419">
    <property type="term" value="F:cobalamin binding"/>
    <property type="evidence" value="ECO:0007669"/>
    <property type="project" value="InterPro"/>
</dbReference>
<name>A0A7W7T4G3_9PSEU</name>
<feature type="domain" description="HTH merR-type" evidence="1">
    <location>
        <begin position="27"/>
        <end position="96"/>
    </location>
</feature>
<dbReference type="InterPro" id="IPR036724">
    <property type="entry name" value="Cobalamin-bd_sf"/>
</dbReference>
<dbReference type="EMBL" id="JACHJS010000001">
    <property type="protein sequence ID" value="MBB4966337.1"/>
    <property type="molecule type" value="Genomic_DNA"/>
</dbReference>
<comment type="caution">
    <text evidence="2">The sequence shown here is derived from an EMBL/GenBank/DDBJ whole genome shotgun (WGS) entry which is preliminary data.</text>
</comment>
<evidence type="ECO:0000259" key="1">
    <source>
        <dbReference type="PROSITE" id="PS50937"/>
    </source>
</evidence>
<dbReference type="InterPro" id="IPR036594">
    <property type="entry name" value="Meth_synthase_dom"/>
</dbReference>
<proteinExistence type="predicted"/>
<dbReference type="GO" id="GO:0046872">
    <property type="term" value="F:metal ion binding"/>
    <property type="evidence" value="ECO:0007669"/>
    <property type="project" value="InterPro"/>
</dbReference>
<dbReference type="AlphaFoldDB" id="A0A7W7T4G3"/>
<accession>A0A7W7T4G3</accession>
<protein>
    <submittedName>
        <fullName evidence="2">DNA-binding transcriptional MerR regulator</fullName>
    </submittedName>
</protein>
<evidence type="ECO:0000313" key="2">
    <source>
        <dbReference type="EMBL" id="MBB4966337.1"/>
    </source>
</evidence>
<dbReference type="Gene3D" id="3.40.50.280">
    <property type="entry name" value="Cobalamin-binding domain"/>
    <property type="match status" value="1"/>
</dbReference>
<gene>
    <name evidence="2" type="ORF">F4559_003696</name>
</gene>
<dbReference type="SMART" id="SM00422">
    <property type="entry name" value="HTH_MERR"/>
    <property type="match status" value="1"/>
</dbReference>
<dbReference type="SUPFAM" id="SSF46955">
    <property type="entry name" value="Putative DNA-binding domain"/>
    <property type="match status" value="1"/>
</dbReference>
<keyword evidence="2" id="KW-0238">DNA-binding</keyword>
<dbReference type="RefSeq" id="WP_184670272.1">
    <property type="nucleotide sequence ID" value="NZ_BAABAI010000026.1"/>
</dbReference>
<dbReference type="GO" id="GO:0003677">
    <property type="term" value="F:DNA binding"/>
    <property type="evidence" value="ECO:0007669"/>
    <property type="project" value="UniProtKB-KW"/>
</dbReference>
<dbReference type="Pfam" id="PF13411">
    <property type="entry name" value="MerR_1"/>
    <property type="match status" value="1"/>
</dbReference>